<dbReference type="GO" id="GO:0000209">
    <property type="term" value="P:protein polyubiquitination"/>
    <property type="evidence" value="ECO:0007669"/>
    <property type="project" value="InterPro"/>
</dbReference>
<evidence type="ECO:0000256" key="2">
    <source>
        <dbReference type="ARBA" id="ARBA00012485"/>
    </source>
</evidence>
<dbReference type="STRING" id="225359.A0A2S4PRR0"/>
<dbReference type="Gene3D" id="6.10.130.10">
    <property type="entry name" value="Ubiquitin-protein ligase E3A, N-terminal zinc-binding domain (AZUL)"/>
    <property type="match status" value="1"/>
</dbReference>
<feature type="active site" description="Glycyl thioester intermediate" evidence="5">
    <location>
        <position position="1231"/>
    </location>
</feature>
<evidence type="ECO:0000256" key="5">
    <source>
        <dbReference type="PROSITE-ProRule" id="PRU00104"/>
    </source>
</evidence>
<dbReference type="PROSITE" id="PS50237">
    <property type="entry name" value="HECT"/>
    <property type="match status" value="1"/>
</dbReference>
<keyword evidence="3" id="KW-0808">Transferase</keyword>
<dbReference type="InterPro" id="IPR042556">
    <property type="entry name" value="AZUL_sf"/>
</dbReference>
<dbReference type="InterPro" id="IPR032353">
    <property type="entry name" value="AZUL"/>
</dbReference>
<dbReference type="InterPro" id="IPR044611">
    <property type="entry name" value="E3A/B/C-like"/>
</dbReference>
<protein>
    <recommendedName>
        <fullName evidence="2">HECT-type E3 ubiquitin transferase</fullName>
        <ecNumber evidence="2">2.3.2.26</ecNumber>
    </recommendedName>
</protein>
<proteinExistence type="predicted"/>
<evidence type="ECO:0000313" key="8">
    <source>
        <dbReference type="EMBL" id="POS84703.1"/>
    </source>
</evidence>
<dbReference type="PANTHER" id="PTHR45700:SF8">
    <property type="entry name" value="HECT-TYPE E3 UBIQUITIN TRANSFERASE"/>
    <property type="match status" value="1"/>
</dbReference>
<dbReference type="SUPFAM" id="SSF56204">
    <property type="entry name" value="Hect, E3 ligase catalytic domain"/>
    <property type="match status" value="1"/>
</dbReference>
<dbReference type="EC" id="2.3.2.26" evidence="2"/>
<feature type="region of interest" description="Disordered" evidence="6">
    <location>
        <begin position="129"/>
        <end position="158"/>
    </location>
</feature>
<evidence type="ECO:0000256" key="1">
    <source>
        <dbReference type="ARBA" id="ARBA00000885"/>
    </source>
</evidence>
<dbReference type="Gene3D" id="3.30.2410.10">
    <property type="entry name" value="Hect, E3 ligase catalytic domain"/>
    <property type="match status" value="1"/>
</dbReference>
<dbReference type="FunFam" id="3.30.2410.10:FF:000003">
    <property type="entry name" value="probable E3 ubiquitin-protein ligase HERC4 isoform X1"/>
    <property type="match status" value="1"/>
</dbReference>
<dbReference type="Pfam" id="PF16558">
    <property type="entry name" value="AZUL"/>
    <property type="match status" value="1"/>
</dbReference>
<dbReference type="EMBL" id="PEDP01000897">
    <property type="protein sequence ID" value="POS84703.1"/>
    <property type="molecule type" value="Genomic_DNA"/>
</dbReference>
<dbReference type="Pfam" id="PF00632">
    <property type="entry name" value="HECT"/>
    <property type="match status" value="1"/>
</dbReference>
<gene>
    <name evidence="8" type="ORF">EPUL_004650</name>
</gene>
<feature type="domain" description="HECT" evidence="7">
    <location>
        <begin position="908"/>
        <end position="1263"/>
    </location>
</feature>
<dbReference type="InterPro" id="IPR000569">
    <property type="entry name" value="HECT_dom"/>
</dbReference>
<evidence type="ECO:0000313" key="9">
    <source>
        <dbReference type="Proteomes" id="UP000237438"/>
    </source>
</evidence>
<organism evidence="8 9">
    <name type="scientific">Erysiphe pulchra</name>
    <dbReference type="NCBI Taxonomy" id="225359"/>
    <lineage>
        <taxon>Eukaryota</taxon>
        <taxon>Fungi</taxon>
        <taxon>Dikarya</taxon>
        <taxon>Ascomycota</taxon>
        <taxon>Pezizomycotina</taxon>
        <taxon>Leotiomycetes</taxon>
        <taxon>Erysiphales</taxon>
        <taxon>Erysiphaceae</taxon>
        <taxon>Erysiphe</taxon>
    </lineage>
</organism>
<dbReference type="InterPro" id="IPR035983">
    <property type="entry name" value="Hect_E3_ubiquitin_ligase"/>
</dbReference>
<comment type="catalytic activity">
    <reaction evidence="1">
        <text>S-ubiquitinyl-[E2 ubiquitin-conjugating enzyme]-L-cysteine + [acceptor protein]-L-lysine = [E2 ubiquitin-conjugating enzyme]-L-cysteine + N(6)-ubiquitinyl-[acceptor protein]-L-lysine.</text>
        <dbReference type="EC" id="2.3.2.26"/>
    </reaction>
</comment>
<dbReference type="AlphaFoldDB" id="A0A2S4PRR0"/>
<name>A0A2S4PRR0_9PEZI</name>
<evidence type="ECO:0000256" key="4">
    <source>
        <dbReference type="ARBA" id="ARBA00022786"/>
    </source>
</evidence>
<evidence type="ECO:0000259" key="7">
    <source>
        <dbReference type="PROSITE" id="PS50237"/>
    </source>
</evidence>
<evidence type="ECO:0000256" key="6">
    <source>
        <dbReference type="SAM" id="MobiDB-lite"/>
    </source>
</evidence>
<comment type="caution">
    <text evidence="8">The sequence shown here is derived from an EMBL/GenBank/DDBJ whole genome shotgun (WGS) entry which is preliminary data.</text>
</comment>
<dbReference type="Proteomes" id="UP000237438">
    <property type="component" value="Unassembled WGS sequence"/>
</dbReference>
<dbReference type="Gene3D" id="3.30.2160.10">
    <property type="entry name" value="Hect, E3 ligase catalytic domain"/>
    <property type="match status" value="1"/>
</dbReference>
<keyword evidence="4 5" id="KW-0833">Ubl conjugation pathway</keyword>
<dbReference type="SMART" id="SM00119">
    <property type="entry name" value="HECTc"/>
    <property type="match status" value="1"/>
</dbReference>
<dbReference type="GO" id="GO:0061630">
    <property type="term" value="F:ubiquitin protein ligase activity"/>
    <property type="evidence" value="ECO:0007669"/>
    <property type="project" value="UniProtKB-EC"/>
</dbReference>
<reference evidence="8 9" key="1">
    <citation type="submission" date="2017-10" db="EMBL/GenBank/DDBJ databases">
        <title>Development of genomic resources for the powdery mildew, Erysiphe pulchra.</title>
        <authorList>
            <person name="Wadl P.A."/>
            <person name="Mack B.M."/>
            <person name="Moore G."/>
            <person name="Beltz S.B."/>
        </authorList>
    </citation>
    <scope>NUCLEOTIDE SEQUENCE [LARGE SCALE GENOMIC DNA]</scope>
    <source>
        <strain evidence="8">Cflorida</strain>
    </source>
</reference>
<keyword evidence="9" id="KW-1185">Reference proteome</keyword>
<dbReference type="OrthoDB" id="5981550at2759"/>
<sequence>MTRGTKIVCDESRINDFTAYTTLWAVAPFARIPEDAPTELKRLTIEVQDPRRIYTIQKARRRHHFELLLDRFIHQIRYGCSCKACITTTCFSCRKRLANGAPIRRYNTTSARVLAFHMLSQDNPEEGLCPHPAAERPKQKLKLSRSRISSTRDESISRYNCEDKASSIKPKSDGEITEKLKRTVSDEKLPKNKLGGKNSILAKSVTTDHRSFIQNMFETVAIKMAEWLTPTNFEKFADIRDDLETSPNKTATYKNENDICETSSPSINLEISHVRVEEHSNKSQFELLQGSESLNSSKYSSVREDAQKSIAQSPHNNLKACEKNNSPQTCFPQGIENEKSKELIDENSVSHAQPIEQLQGNDNNLPSQIPIKNSGVLTSSSLRQPTILNTSRATNETMNTFQNPRLPKYCNISIHEESTCITPKKKSETPKKSRSIRLPPQSLRSLTIETIELMCNILQADGTLENHSLHPSNIGEKLQRQRIDIQSQKVLQRKILFKKGSVYPNTLKEQWKAFIEQCFFDVLQNPQSLLWTFSDDNEKMFDSQTIWYLMLQMTRVAPSLIFDSLWNVAATIFRPPQNLEAVYEQVKDFSSQRSMSTSVSNQDAADIIYICLHALIAAAPLVEDPRQFLDISRIRSLGLIMSPKDSTSAEKIALCLSYEDVFSNDLAVRLARRIFMAIPSRRRFSESLEMHETLNGNKREPDILHTIMNMIKILGSRSSLTIDFSNAERDVHEIRVPIILLDWARAVMLQDWQGSAEVPIDGPFGGALATMAAIYENRQSLLLSDIHFETEYFAERLDSINMPIEWLSFNRNKKTVHLLDYPYLFSPATLISYFRAINFSKMSLAYETAKYEYLRVDSNMKEPGLELGEETREKIQDRLRIATTKFMVMEIRRTHVLLDSFNSIWRREERELMRPLKLRLGEEGGEEGSDSGGVQQEYIRLAIAEALDPDYGTFTIDSRSRMTWFQPGSPEPLWKYELIGLIMSLAVYNGLTLPVTFPKAFYSKLLGEEVTELHQIMDGWPDLANGLTTLLEWDEKNGLVEDIFTRTYEFSVEQFGLPVSREMKADGTNLCNWPQFSLLSQSAACNPIDAPLVTGANREKYVKDYIRYLTDISIRPQFRAFKDGFFTCISRRSVSLFDASTLQSLVEGVQAIDIDELRRITRYIAWDGDAHHHTIKDFWSIVTKYNIDMRRKLLEFVTASDRVPVGGMRGLQFAIQRNGRNDHFLPTSYTCYGILLLPEYSSKDLLESRLAMALENSKGFGFA</sequence>
<evidence type="ECO:0000256" key="3">
    <source>
        <dbReference type="ARBA" id="ARBA00022679"/>
    </source>
</evidence>
<dbReference type="PANTHER" id="PTHR45700">
    <property type="entry name" value="UBIQUITIN-PROTEIN LIGASE E3C"/>
    <property type="match status" value="1"/>
</dbReference>
<dbReference type="Gene3D" id="3.90.1750.10">
    <property type="entry name" value="Hect, E3 ligase catalytic domains"/>
    <property type="match status" value="1"/>
</dbReference>
<accession>A0A2S4PRR0</accession>